<dbReference type="EMBL" id="OUUY01000119">
    <property type="protein sequence ID" value="SPQ01745.1"/>
    <property type="molecule type" value="Genomic_DNA"/>
</dbReference>
<gene>
    <name evidence="8" type="ORF">NBG4_70008</name>
</gene>
<dbReference type="Pfam" id="PF01676">
    <property type="entry name" value="Metalloenzyme"/>
    <property type="match status" value="1"/>
</dbReference>
<evidence type="ECO:0000259" key="7">
    <source>
        <dbReference type="Pfam" id="PF01676"/>
    </source>
</evidence>
<comment type="catalytic activity">
    <reaction evidence="1">
        <text>(2R)-2-phosphoglycerate = (2R)-3-phosphoglycerate</text>
        <dbReference type="Rhea" id="RHEA:15901"/>
        <dbReference type="ChEBI" id="CHEBI:58272"/>
        <dbReference type="ChEBI" id="CHEBI:58289"/>
        <dbReference type="EC" id="5.4.2.12"/>
    </reaction>
</comment>
<dbReference type="EC" id="5.4.2.12" evidence="8"/>
<evidence type="ECO:0000256" key="1">
    <source>
        <dbReference type="ARBA" id="ARBA00000370"/>
    </source>
</evidence>
<dbReference type="Gene3D" id="3.30.70.2130">
    <property type="entry name" value="Metalloenzyme domain"/>
    <property type="match status" value="1"/>
</dbReference>
<organism evidence="8 9">
    <name type="scientific">Candidatus Sulfobium mesophilum</name>
    <dbReference type="NCBI Taxonomy" id="2016548"/>
    <lineage>
        <taxon>Bacteria</taxon>
        <taxon>Pseudomonadati</taxon>
        <taxon>Nitrospirota</taxon>
        <taxon>Nitrospiria</taxon>
        <taxon>Nitrospirales</taxon>
        <taxon>Nitrospiraceae</taxon>
        <taxon>Candidatus Sulfobium</taxon>
    </lineage>
</organism>
<evidence type="ECO:0000256" key="6">
    <source>
        <dbReference type="ARBA" id="ARBA00023235"/>
    </source>
</evidence>
<dbReference type="InterPro" id="IPR006124">
    <property type="entry name" value="Metalloenzyme"/>
</dbReference>
<evidence type="ECO:0000313" key="8">
    <source>
        <dbReference type="EMBL" id="SPQ01745.1"/>
    </source>
</evidence>
<keyword evidence="6 8" id="KW-0413">Isomerase</keyword>
<dbReference type="Proteomes" id="UP000245125">
    <property type="component" value="Unassembled WGS sequence"/>
</dbReference>
<evidence type="ECO:0000256" key="2">
    <source>
        <dbReference type="ARBA" id="ARBA00002315"/>
    </source>
</evidence>
<dbReference type="InterPro" id="IPR042253">
    <property type="entry name" value="Pglycerate_mutase_ApgM_sf"/>
</dbReference>
<comment type="similarity">
    <text evidence="4">Belongs to the BPG-independent phosphoglycerate mutase family. A-PGAM subfamily.</text>
</comment>
<feature type="domain" description="Metalloenzyme" evidence="7">
    <location>
        <begin position="1"/>
        <end position="373"/>
    </location>
</feature>
<dbReference type="OrthoDB" id="9804453at2"/>
<evidence type="ECO:0000313" key="9">
    <source>
        <dbReference type="Proteomes" id="UP000245125"/>
    </source>
</evidence>
<dbReference type="AlphaFoldDB" id="A0A2U3QK50"/>
<evidence type="ECO:0000256" key="4">
    <source>
        <dbReference type="ARBA" id="ARBA00005524"/>
    </source>
</evidence>
<sequence length="403" mass="44522">MKYIVIIGDGMADRPLKELGGKTALQKALTPNMDRLAASGISGRVRTVPSDMHPGSDVANLSILGYDPHRYYSGRAPLEAASIGVKLGKNDIAFRCNLVTLKYNRNRTRMIMEDYSSGHISTEEARVLIKDLQAELGTKLIKFYPGISYRHLMIWSGGSADLECVPPHDITGKDIAEYLPVGSGEELLRKIMIDAADILTDHPVNRKRIKKGKNPANSVWLWGQGKKPVLPRFCRKYSIEGALISAVDLTKGLGIYAGFRLLEVPGVTGYLDTNYKGKANAALKALKDVDFVYIHVEAPDEAGHSGKIADKIRAIEDFDRLVVGTVLRGARALGDHRILLLPDHPTPVELRTHTGDPVPFVLFDSRALKKNKGIQFNEEIVDRADALSFEEGHKLMDFFIRGK</sequence>
<dbReference type="InterPro" id="IPR017850">
    <property type="entry name" value="Alkaline_phosphatase_core_sf"/>
</dbReference>
<dbReference type="GO" id="GO:0046872">
    <property type="term" value="F:metal ion binding"/>
    <property type="evidence" value="ECO:0007669"/>
    <property type="project" value="InterPro"/>
</dbReference>
<evidence type="ECO:0000256" key="3">
    <source>
        <dbReference type="ARBA" id="ARBA00004921"/>
    </source>
</evidence>
<evidence type="ECO:0000256" key="5">
    <source>
        <dbReference type="ARBA" id="ARBA00023152"/>
    </source>
</evidence>
<dbReference type="GO" id="GO:0006096">
    <property type="term" value="P:glycolytic process"/>
    <property type="evidence" value="ECO:0007669"/>
    <property type="project" value="UniProtKB-KW"/>
</dbReference>
<keyword evidence="9" id="KW-1185">Reference proteome</keyword>
<dbReference type="Gene3D" id="3.40.720.10">
    <property type="entry name" value="Alkaline Phosphatase, subunit A"/>
    <property type="match status" value="1"/>
</dbReference>
<dbReference type="Pfam" id="PF10143">
    <property type="entry name" value="PhosphMutase"/>
    <property type="match status" value="1"/>
</dbReference>
<name>A0A2U3QK50_9BACT</name>
<dbReference type="SUPFAM" id="SSF53649">
    <property type="entry name" value="Alkaline phosphatase-like"/>
    <property type="match status" value="1"/>
</dbReference>
<comment type="function">
    <text evidence="2">Catalyzes the interconversion of 2-phosphoglycerate and 3-phosphoglycerate.</text>
</comment>
<dbReference type="PIRSF" id="PIRSF006392">
    <property type="entry name" value="IPGAM_arch"/>
    <property type="match status" value="1"/>
</dbReference>
<reference evidence="9" key="1">
    <citation type="submission" date="2018-03" db="EMBL/GenBank/DDBJ databases">
        <authorList>
            <person name="Zecchin S."/>
        </authorList>
    </citation>
    <scope>NUCLEOTIDE SEQUENCE [LARGE SCALE GENOMIC DNA]</scope>
</reference>
<dbReference type="NCBIfam" id="TIGR02535">
    <property type="entry name" value="hyp_Hser_kinase"/>
    <property type="match status" value="1"/>
</dbReference>
<proteinExistence type="inferred from homology"/>
<dbReference type="PANTHER" id="PTHR31209">
    <property type="entry name" value="COFACTOR-INDEPENDENT PHOSPHOGLYCERATE MUTASE"/>
    <property type="match status" value="1"/>
</dbReference>
<dbReference type="GO" id="GO:0004619">
    <property type="term" value="F:phosphoglycerate mutase activity"/>
    <property type="evidence" value="ECO:0007669"/>
    <property type="project" value="UniProtKB-EC"/>
</dbReference>
<dbReference type="NCBIfam" id="NF003242">
    <property type="entry name" value="PRK04200.1"/>
    <property type="match status" value="1"/>
</dbReference>
<comment type="pathway">
    <text evidence="3">Carbohydrate degradation.</text>
</comment>
<keyword evidence="5" id="KW-0324">Glycolysis</keyword>
<accession>A0A2U3QK50</accession>
<dbReference type="EC" id="5.4.2.-" evidence="8"/>
<dbReference type="NCBIfam" id="TIGR00306">
    <property type="entry name" value="apgM"/>
    <property type="match status" value="1"/>
</dbReference>
<dbReference type="InterPro" id="IPR004456">
    <property type="entry name" value="Pglycerate_mutase_ApgM"/>
</dbReference>
<protein>
    <submittedName>
        <fullName evidence="8">Putative 2,3-bisphosphoglycerate-independent phosphoglycerate mutase</fullName>
        <ecNumber evidence="8">5.4.2.-</ecNumber>
        <ecNumber evidence="8">5.4.2.12</ecNumber>
    </submittedName>
</protein>
<dbReference type="PANTHER" id="PTHR31209:SF4">
    <property type="entry name" value="2,3-BISPHOSPHOGLYCERATE-INDEPENDENT PHOSPHOGLYCERATE MUTASE"/>
    <property type="match status" value="1"/>
</dbReference>
<dbReference type="CDD" id="cd16011">
    <property type="entry name" value="iPGM_like"/>
    <property type="match status" value="1"/>
</dbReference>
<dbReference type="InterPro" id="IPR023665">
    <property type="entry name" value="ApgAM_prokaryotes"/>
</dbReference>